<dbReference type="Proteomes" id="UP000266723">
    <property type="component" value="Unassembled WGS sequence"/>
</dbReference>
<keyword evidence="2" id="KW-1185">Reference proteome</keyword>
<name>A0ABQ7AQ10_BRACR</name>
<sequence>MRMSNQSLLYSFDNHIWFDRALQNNHRYDVAVKLRRVKLTRSRAAGLSGCSSSFFSFTLISAGAVCQLDSVSAYKIDVLLHLVDICVKVM</sequence>
<organism evidence="1 2">
    <name type="scientific">Brassica cretica</name>
    <name type="common">Mustard</name>
    <dbReference type="NCBI Taxonomy" id="69181"/>
    <lineage>
        <taxon>Eukaryota</taxon>
        <taxon>Viridiplantae</taxon>
        <taxon>Streptophyta</taxon>
        <taxon>Embryophyta</taxon>
        <taxon>Tracheophyta</taxon>
        <taxon>Spermatophyta</taxon>
        <taxon>Magnoliopsida</taxon>
        <taxon>eudicotyledons</taxon>
        <taxon>Gunneridae</taxon>
        <taxon>Pentapetalae</taxon>
        <taxon>rosids</taxon>
        <taxon>malvids</taxon>
        <taxon>Brassicales</taxon>
        <taxon>Brassicaceae</taxon>
        <taxon>Brassiceae</taxon>
        <taxon>Brassica</taxon>
    </lineage>
</organism>
<gene>
    <name evidence="1" type="ORF">DY000_02061119</name>
</gene>
<comment type="caution">
    <text evidence="1">The sequence shown here is derived from an EMBL/GenBank/DDBJ whole genome shotgun (WGS) entry which is preliminary data.</text>
</comment>
<proteinExistence type="predicted"/>
<accession>A0ABQ7AQ10</accession>
<protein>
    <submittedName>
        <fullName evidence="1">Uncharacterized protein</fullName>
    </submittedName>
</protein>
<dbReference type="EMBL" id="QGKV02001556">
    <property type="protein sequence ID" value="KAF3516181.1"/>
    <property type="molecule type" value="Genomic_DNA"/>
</dbReference>
<evidence type="ECO:0000313" key="2">
    <source>
        <dbReference type="Proteomes" id="UP000266723"/>
    </source>
</evidence>
<reference evidence="1 2" key="1">
    <citation type="journal article" date="2020" name="BMC Genomics">
        <title>Intraspecific diversification of the crop wild relative Brassica cretica Lam. using demographic model selection.</title>
        <authorList>
            <person name="Kioukis A."/>
            <person name="Michalopoulou V.A."/>
            <person name="Briers L."/>
            <person name="Pirintsos S."/>
            <person name="Studholme D.J."/>
            <person name="Pavlidis P."/>
            <person name="Sarris P.F."/>
        </authorList>
    </citation>
    <scope>NUCLEOTIDE SEQUENCE [LARGE SCALE GENOMIC DNA]</scope>
    <source>
        <strain evidence="2">cv. PFS-1207/04</strain>
    </source>
</reference>
<evidence type="ECO:0000313" key="1">
    <source>
        <dbReference type="EMBL" id="KAF3516181.1"/>
    </source>
</evidence>